<dbReference type="NCBIfam" id="TIGR00731">
    <property type="entry name" value="bL25_bact_ctc"/>
    <property type="match status" value="1"/>
</dbReference>
<dbReference type="InterPro" id="IPR001021">
    <property type="entry name" value="Ribosomal_bL25_long"/>
</dbReference>
<feature type="domain" description="Large ribosomal subunit protein bL25 beta" evidence="7">
    <location>
        <begin position="92"/>
        <end position="172"/>
    </location>
</feature>
<dbReference type="InterPro" id="IPR020930">
    <property type="entry name" value="Ribosomal_uL5_bac-type"/>
</dbReference>
<accession>A0AAW6U656</accession>
<dbReference type="PANTHER" id="PTHR33284">
    <property type="entry name" value="RIBOSOMAL PROTEIN L25/GLN-TRNA SYNTHETASE, ANTI-CODON-BINDING DOMAIN-CONTAINING PROTEIN"/>
    <property type="match status" value="1"/>
</dbReference>
<dbReference type="Pfam" id="PF14693">
    <property type="entry name" value="Ribosomal_TL5_C"/>
    <property type="match status" value="1"/>
</dbReference>
<feature type="region of interest" description="Disordered" evidence="5">
    <location>
        <begin position="182"/>
        <end position="208"/>
    </location>
</feature>
<dbReference type="Proteomes" id="UP001431532">
    <property type="component" value="Unassembled WGS sequence"/>
</dbReference>
<dbReference type="PANTHER" id="PTHR33284:SF1">
    <property type="entry name" value="RIBOSOMAL PROTEIN L25_GLN-TRNA SYNTHETASE, ANTI-CODON-BINDING DOMAIN-CONTAINING PROTEIN"/>
    <property type="match status" value="1"/>
</dbReference>
<dbReference type="InterPro" id="IPR029751">
    <property type="entry name" value="Ribosomal_L25_dom"/>
</dbReference>
<keyword evidence="1" id="KW-0699">rRNA-binding</keyword>
<keyword evidence="4" id="KW-0687">Ribonucleoprotein</keyword>
<sequence>MKLELRTQKLREVRKQGYVPGVMYGKSIQSTSVQALDKDFKNALKEFGTSMTFKAKLDGKTHNVYIKNFQSNILKPSEIIHFDLHRVTATEKISAHIRIELIGKEQFHDTDVYPDLQLNEIVAEYVPGQGMSHIDIDVSNLVLGDVVYVKDLVIGENVTLKEDPDKAIVVMKEVHIVEEEEVTEDTDALGDMIREEQEAQEEDTKEKE</sequence>
<evidence type="ECO:0000313" key="9">
    <source>
        <dbReference type="Proteomes" id="UP001431532"/>
    </source>
</evidence>
<evidence type="ECO:0000256" key="4">
    <source>
        <dbReference type="ARBA" id="ARBA00023274"/>
    </source>
</evidence>
<dbReference type="CDD" id="cd00495">
    <property type="entry name" value="Ribosomal_L25_TL5_CTC"/>
    <property type="match status" value="1"/>
</dbReference>
<protein>
    <submittedName>
        <fullName evidence="8">50S ribosomal protein L25</fullName>
    </submittedName>
</protein>
<evidence type="ECO:0000313" key="8">
    <source>
        <dbReference type="EMBL" id="MDI6452022.1"/>
    </source>
</evidence>
<feature type="compositionally biased region" description="Basic and acidic residues" evidence="5">
    <location>
        <begin position="192"/>
        <end position="208"/>
    </location>
</feature>
<dbReference type="GO" id="GO:0003735">
    <property type="term" value="F:structural constituent of ribosome"/>
    <property type="evidence" value="ECO:0007669"/>
    <property type="project" value="InterPro"/>
</dbReference>
<dbReference type="InterPro" id="IPR020057">
    <property type="entry name" value="Ribosomal_bL25_b-dom"/>
</dbReference>
<evidence type="ECO:0000256" key="5">
    <source>
        <dbReference type="SAM" id="MobiDB-lite"/>
    </source>
</evidence>
<keyword evidence="3 8" id="KW-0689">Ribosomal protein</keyword>
<feature type="domain" description="Large ribosomal subunit protein bL25 L25" evidence="6">
    <location>
        <begin position="4"/>
        <end position="84"/>
    </location>
</feature>
<dbReference type="GO" id="GO:0006412">
    <property type="term" value="P:translation"/>
    <property type="evidence" value="ECO:0007669"/>
    <property type="project" value="InterPro"/>
</dbReference>
<keyword evidence="9" id="KW-1185">Reference proteome</keyword>
<dbReference type="Pfam" id="PF01386">
    <property type="entry name" value="Ribosomal_L25p"/>
    <property type="match status" value="1"/>
</dbReference>
<organism evidence="8 9">
    <name type="scientific">Peloplasma aerotolerans</name>
    <dbReference type="NCBI Taxonomy" id="3044389"/>
    <lineage>
        <taxon>Bacteria</taxon>
        <taxon>Bacillati</taxon>
        <taxon>Mycoplasmatota</taxon>
        <taxon>Mollicutes</taxon>
        <taxon>Acholeplasmatales</taxon>
        <taxon>Acholeplasmataceae</taxon>
        <taxon>Peloplasma</taxon>
    </lineage>
</organism>
<dbReference type="AlphaFoldDB" id="A0AAW6U656"/>
<evidence type="ECO:0000259" key="6">
    <source>
        <dbReference type="Pfam" id="PF01386"/>
    </source>
</evidence>
<gene>
    <name evidence="8" type="ORF">QJ521_00470</name>
</gene>
<dbReference type="InterPro" id="IPR011035">
    <property type="entry name" value="Ribosomal_bL25/Gln-tRNA_synth"/>
</dbReference>
<evidence type="ECO:0000256" key="3">
    <source>
        <dbReference type="ARBA" id="ARBA00022980"/>
    </source>
</evidence>
<dbReference type="InterPro" id="IPR037121">
    <property type="entry name" value="Ribosomal_bL25_C"/>
</dbReference>
<dbReference type="InterPro" id="IPR020056">
    <property type="entry name" value="Rbsml_bL25/Gln-tRNA_synth_N"/>
</dbReference>
<dbReference type="RefSeq" id="WP_282838408.1">
    <property type="nucleotide sequence ID" value="NZ_JASCXW010000001.1"/>
</dbReference>
<name>A0AAW6U656_9MOLU</name>
<dbReference type="GO" id="GO:0022625">
    <property type="term" value="C:cytosolic large ribosomal subunit"/>
    <property type="evidence" value="ECO:0007669"/>
    <property type="project" value="TreeGrafter"/>
</dbReference>
<dbReference type="Gene3D" id="2.40.240.10">
    <property type="entry name" value="Ribosomal Protein L25, Chain P"/>
    <property type="match status" value="1"/>
</dbReference>
<keyword evidence="2" id="KW-0694">RNA-binding</keyword>
<evidence type="ECO:0000259" key="7">
    <source>
        <dbReference type="Pfam" id="PF14693"/>
    </source>
</evidence>
<evidence type="ECO:0000256" key="2">
    <source>
        <dbReference type="ARBA" id="ARBA00022884"/>
    </source>
</evidence>
<proteinExistence type="predicted"/>
<comment type="caution">
    <text evidence="8">The sequence shown here is derived from an EMBL/GenBank/DDBJ whole genome shotgun (WGS) entry which is preliminary data.</text>
</comment>
<dbReference type="SUPFAM" id="SSF50715">
    <property type="entry name" value="Ribosomal protein L25-like"/>
    <property type="match status" value="1"/>
</dbReference>
<evidence type="ECO:0000256" key="1">
    <source>
        <dbReference type="ARBA" id="ARBA00022730"/>
    </source>
</evidence>
<reference evidence="8" key="1">
    <citation type="submission" date="2023-05" db="EMBL/GenBank/DDBJ databases">
        <title>Mariniplasma microaerophilum sp. nov., a novel anaerobic mollicute isolated from terrestrial mud volcano, Taman Peninsula, Russia.</title>
        <authorList>
            <person name="Khomyakova M.A."/>
            <person name="Merkel A.Y."/>
            <person name="Slobodkin A.I."/>
        </authorList>
    </citation>
    <scope>NUCLEOTIDE SEQUENCE</scope>
    <source>
        <strain evidence="8">M4Ah</strain>
    </source>
</reference>
<dbReference type="GO" id="GO:0008097">
    <property type="term" value="F:5S rRNA binding"/>
    <property type="evidence" value="ECO:0007669"/>
    <property type="project" value="InterPro"/>
</dbReference>
<dbReference type="EMBL" id="JASCXW010000001">
    <property type="protein sequence ID" value="MDI6452022.1"/>
    <property type="molecule type" value="Genomic_DNA"/>
</dbReference>
<dbReference type="Gene3D" id="2.170.120.20">
    <property type="entry name" value="Ribosomal protein L25, beta domain"/>
    <property type="match status" value="1"/>
</dbReference>